<evidence type="ECO:0000313" key="2">
    <source>
        <dbReference type="EMBL" id="PRY42021.1"/>
    </source>
</evidence>
<dbReference type="OrthoDB" id="9786422at2"/>
<name>A0A2T0T8M7_9BACT</name>
<dbReference type="InterPro" id="IPR016181">
    <property type="entry name" value="Acyl_CoA_acyltransferase"/>
</dbReference>
<reference evidence="2 3" key="1">
    <citation type="submission" date="2018-03" db="EMBL/GenBank/DDBJ databases">
        <title>Genomic Encyclopedia of Archaeal and Bacterial Type Strains, Phase II (KMG-II): from individual species to whole genera.</title>
        <authorList>
            <person name="Goeker M."/>
        </authorList>
    </citation>
    <scope>NUCLEOTIDE SEQUENCE [LARGE SCALE GENOMIC DNA]</scope>
    <source>
        <strain evidence="2 3">DSM 28354</strain>
    </source>
</reference>
<keyword evidence="2" id="KW-0808">Transferase</keyword>
<dbReference type="InterPro" id="IPR038740">
    <property type="entry name" value="BioF2-like_GNAT_dom"/>
</dbReference>
<feature type="domain" description="BioF2-like acetyltransferase" evidence="1">
    <location>
        <begin position="166"/>
        <end position="292"/>
    </location>
</feature>
<proteinExistence type="predicted"/>
<accession>A0A2T0T8M7</accession>
<dbReference type="GO" id="GO:0016740">
    <property type="term" value="F:transferase activity"/>
    <property type="evidence" value="ECO:0007669"/>
    <property type="project" value="UniProtKB-KW"/>
</dbReference>
<dbReference type="Pfam" id="PF13480">
    <property type="entry name" value="Acetyltransf_6"/>
    <property type="match status" value="1"/>
</dbReference>
<comment type="caution">
    <text evidence="2">The sequence shown here is derived from an EMBL/GenBank/DDBJ whole genome shotgun (WGS) entry which is preliminary data.</text>
</comment>
<sequence length="325" mass="36535">MQLSPPNLSIIVSHVIESACGIDLADTRAFSQPGFFFNEPAHLRQQGNTAHTILAVNQLTGYIDGRCTFFQHDQQVVSPLAAPFGSIEFVPDLPDTVLVELIQRLIKLAETTGATSIRLVNYPGCYAPEQTTRLLDQLARHGFRTTATYENFHLTVSQQPFEQRIISAEQRRLRKCRAAGFRFAQWFPPDIFVATTFIERIHQQRNHAQTIAPAQLTKLIQTFPDRFPLFGVWDVGRLIALVVAVRVSPGILYHFLPVSDPAYDAYSPMVLLIDGLWTYCQQQSIALLDLGVSLNSDRTPKPSLMQFKRNLGAQTSLKTTVERLL</sequence>
<dbReference type="Proteomes" id="UP000238375">
    <property type="component" value="Unassembled WGS sequence"/>
</dbReference>
<protein>
    <submittedName>
        <fullName evidence="2">Acetyltransferase (GNAT) family protein</fullName>
    </submittedName>
</protein>
<keyword evidence="3" id="KW-1185">Reference proteome</keyword>
<dbReference type="RefSeq" id="WP_106137216.1">
    <property type="nucleotide sequence ID" value="NZ_PVTE01000005.1"/>
</dbReference>
<dbReference type="Gene3D" id="3.40.630.30">
    <property type="match status" value="1"/>
</dbReference>
<dbReference type="AlphaFoldDB" id="A0A2T0T8M7"/>
<gene>
    <name evidence="2" type="ORF">CLV58_105224</name>
</gene>
<dbReference type="SUPFAM" id="SSF55729">
    <property type="entry name" value="Acyl-CoA N-acyltransferases (Nat)"/>
    <property type="match status" value="1"/>
</dbReference>
<evidence type="ECO:0000313" key="3">
    <source>
        <dbReference type="Proteomes" id="UP000238375"/>
    </source>
</evidence>
<dbReference type="EMBL" id="PVTE01000005">
    <property type="protein sequence ID" value="PRY42021.1"/>
    <property type="molecule type" value="Genomic_DNA"/>
</dbReference>
<organism evidence="2 3">
    <name type="scientific">Spirosoma oryzae</name>
    <dbReference type="NCBI Taxonomy" id="1469603"/>
    <lineage>
        <taxon>Bacteria</taxon>
        <taxon>Pseudomonadati</taxon>
        <taxon>Bacteroidota</taxon>
        <taxon>Cytophagia</taxon>
        <taxon>Cytophagales</taxon>
        <taxon>Cytophagaceae</taxon>
        <taxon>Spirosoma</taxon>
    </lineage>
</organism>
<evidence type="ECO:0000259" key="1">
    <source>
        <dbReference type="Pfam" id="PF13480"/>
    </source>
</evidence>